<dbReference type="Pfam" id="PF13556">
    <property type="entry name" value="HTH_30"/>
    <property type="match status" value="1"/>
</dbReference>
<proteinExistence type="predicted"/>
<accession>A0A2A4GYH0</accession>
<evidence type="ECO:0000313" key="4">
    <source>
        <dbReference type="Proteomes" id="UP000218335"/>
    </source>
</evidence>
<dbReference type="PANTHER" id="PTHR33744">
    <property type="entry name" value="CARBOHYDRATE DIACID REGULATOR"/>
    <property type="match status" value="1"/>
</dbReference>
<dbReference type="Gene3D" id="1.10.10.2840">
    <property type="entry name" value="PucR C-terminal helix-turn-helix domain"/>
    <property type="match status" value="1"/>
</dbReference>
<dbReference type="RefSeq" id="WP_096638096.1">
    <property type="nucleotide sequence ID" value="NZ_MWUU01000005.1"/>
</dbReference>
<protein>
    <submittedName>
        <fullName evidence="3">Sugar diacid utilization regulator</fullName>
    </submittedName>
</protein>
<comment type="caution">
    <text evidence="3">The sequence shown here is derived from an EMBL/GenBank/DDBJ whole genome shotgun (WGS) entry which is preliminary data.</text>
</comment>
<dbReference type="InterPro" id="IPR042070">
    <property type="entry name" value="PucR_C-HTH_sf"/>
</dbReference>
<dbReference type="Proteomes" id="UP000218335">
    <property type="component" value="Unassembled WGS sequence"/>
</dbReference>
<feature type="domain" description="Putative sugar diacid recognition" evidence="1">
    <location>
        <begin position="3"/>
        <end position="132"/>
    </location>
</feature>
<sequence>MIKQHWAQKVVKKASSIIKAEVLITNRGGQIIATSNPDRVGEVHQTARHSIERNLPIDIELEDMSFWNVQHPGVILPIELHGRVYGALLVSGNPDEIRAYSHLLKLHAEFIVEEELEHYSRFQETLSRTQMLAHILFNPDVYFQNYQRKSLINRLGLNDEFTVALISMQSSSKSKTSALRDALETLRLPGDEIVEISPQEYVYIVKSNPNRGKSHEELIDGFDKNVQNEVFDRTLITLGSFTTGIKGLVQSYHEARSLQSLLHDLKIQEGLHTYKSHELATICNNIKKFTPENETTLVANYKKLLHLGEDKYLGETIEAYFRNHGKLVKTANDLFIHRNTLNYRIKKIHEITGWDPNTIDGIVLLRIAQLLYEGSE</sequence>
<dbReference type="InterPro" id="IPR025736">
    <property type="entry name" value="PucR_C-HTH_dom"/>
</dbReference>
<feature type="domain" description="PucR C-terminal helix-turn-helix" evidence="2">
    <location>
        <begin position="314"/>
        <end position="368"/>
    </location>
</feature>
<dbReference type="AlphaFoldDB" id="A0A2A4GYH0"/>
<organism evidence="3 4">
    <name type="scientific">Staphylococcus delphini</name>
    <dbReference type="NCBI Taxonomy" id="53344"/>
    <lineage>
        <taxon>Bacteria</taxon>
        <taxon>Bacillati</taxon>
        <taxon>Bacillota</taxon>
        <taxon>Bacilli</taxon>
        <taxon>Bacillales</taxon>
        <taxon>Staphylococcaceae</taxon>
        <taxon>Staphylococcus</taxon>
        <taxon>Staphylococcus intermedius group</taxon>
    </lineage>
</organism>
<dbReference type="InterPro" id="IPR008599">
    <property type="entry name" value="Diacid_rec"/>
</dbReference>
<evidence type="ECO:0000259" key="1">
    <source>
        <dbReference type="Pfam" id="PF05651"/>
    </source>
</evidence>
<dbReference type="InterPro" id="IPR051448">
    <property type="entry name" value="CdaR-like_regulators"/>
</dbReference>
<name>A0A2A4GYH0_9STAP</name>
<dbReference type="Pfam" id="PF05651">
    <property type="entry name" value="Diacid_rec"/>
    <property type="match status" value="1"/>
</dbReference>
<dbReference type="EMBL" id="MWUU01000005">
    <property type="protein sequence ID" value="PCF55792.1"/>
    <property type="molecule type" value="Genomic_DNA"/>
</dbReference>
<gene>
    <name evidence="3" type="ORF">B5C08_04840</name>
</gene>
<reference evidence="3 4" key="1">
    <citation type="journal article" date="2017" name="PLoS ONE">
        <title>Development of a real-time PCR for detection of Staphylococcus pseudintermedius using a novel automated comparison of whole-genome sequences.</title>
        <authorList>
            <person name="Verstappen K.M."/>
            <person name="Huijbregts L."/>
            <person name="Spaninks M."/>
            <person name="Wagenaar J.A."/>
            <person name="Fluit A.C."/>
            <person name="Duim B."/>
        </authorList>
    </citation>
    <scope>NUCLEOTIDE SEQUENCE [LARGE SCALE GENOMIC DNA]</scope>
    <source>
        <strain evidence="3 4">215070706401-1</strain>
    </source>
</reference>
<evidence type="ECO:0000313" key="3">
    <source>
        <dbReference type="EMBL" id="PCF55792.1"/>
    </source>
</evidence>
<evidence type="ECO:0000259" key="2">
    <source>
        <dbReference type="Pfam" id="PF13556"/>
    </source>
</evidence>
<dbReference type="PANTHER" id="PTHR33744:SF15">
    <property type="entry name" value="CARBOHYDRATE DIACID REGULATOR"/>
    <property type="match status" value="1"/>
</dbReference>